<dbReference type="EMBL" id="JAIBOA010000013">
    <property type="protein sequence ID" value="MBW8484797.1"/>
    <property type="molecule type" value="Genomic_DNA"/>
</dbReference>
<evidence type="ECO:0000313" key="1">
    <source>
        <dbReference type="EMBL" id="MBW8484797.1"/>
    </source>
</evidence>
<sequence length="75" mass="8048">MDYPQIRWDVQANVAVIAFGPPPRGDRTVLEVSDDDGDLLALVHFAPGGELVELELLDAARQLPADLPARVDGAV</sequence>
<dbReference type="RefSeq" id="WP_220168033.1">
    <property type="nucleotide sequence ID" value="NZ_JAIBOA010000013.1"/>
</dbReference>
<gene>
    <name evidence="1" type="ORF">K1Y72_20615</name>
</gene>
<protein>
    <recommendedName>
        <fullName evidence="3">DUF2283 domain-containing protein</fullName>
    </recommendedName>
</protein>
<proteinExistence type="predicted"/>
<name>A0ABS7FYZ2_9ACTN</name>
<reference evidence="1 2" key="1">
    <citation type="submission" date="2021-07" db="EMBL/GenBank/DDBJ databases">
        <title>Actinomadura sp. PM05-2 isolated from lichen.</title>
        <authorList>
            <person name="Somphong A."/>
            <person name="Phongsopitanun W."/>
            <person name="Tanasupawat S."/>
            <person name="Peongsungnone V."/>
        </authorList>
    </citation>
    <scope>NUCLEOTIDE SEQUENCE [LARGE SCALE GENOMIC DNA]</scope>
    <source>
        <strain evidence="1 2">PM05-2</strain>
    </source>
</reference>
<dbReference type="Proteomes" id="UP000774570">
    <property type="component" value="Unassembled WGS sequence"/>
</dbReference>
<accession>A0ABS7FYZ2</accession>
<evidence type="ECO:0000313" key="2">
    <source>
        <dbReference type="Proteomes" id="UP000774570"/>
    </source>
</evidence>
<comment type="caution">
    <text evidence="1">The sequence shown here is derived from an EMBL/GenBank/DDBJ whole genome shotgun (WGS) entry which is preliminary data.</text>
</comment>
<evidence type="ECO:0008006" key="3">
    <source>
        <dbReference type="Google" id="ProtNLM"/>
    </source>
</evidence>
<organism evidence="1 2">
    <name type="scientific">Actinomadura parmotrematis</name>
    <dbReference type="NCBI Taxonomy" id="2864039"/>
    <lineage>
        <taxon>Bacteria</taxon>
        <taxon>Bacillati</taxon>
        <taxon>Actinomycetota</taxon>
        <taxon>Actinomycetes</taxon>
        <taxon>Streptosporangiales</taxon>
        <taxon>Thermomonosporaceae</taxon>
        <taxon>Actinomadura</taxon>
    </lineage>
</organism>
<keyword evidence="2" id="KW-1185">Reference proteome</keyword>